<evidence type="ECO:0000256" key="1">
    <source>
        <dbReference type="SAM" id="Phobius"/>
    </source>
</evidence>
<feature type="transmembrane region" description="Helical" evidence="1">
    <location>
        <begin position="114"/>
        <end position="136"/>
    </location>
</feature>
<protein>
    <submittedName>
        <fullName evidence="2">Membrane-bound metal-dependent hydrolase</fullName>
    </submittedName>
</protein>
<dbReference type="Proteomes" id="UP000516072">
    <property type="component" value="Chromosome"/>
</dbReference>
<feature type="transmembrane region" description="Helical" evidence="1">
    <location>
        <begin position="59"/>
        <end position="78"/>
    </location>
</feature>
<evidence type="ECO:0000313" key="3">
    <source>
        <dbReference type="Proteomes" id="UP000516072"/>
    </source>
</evidence>
<dbReference type="InterPro" id="IPR007404">
    <property type="entry name" value="YdjM-like"/>
</dbReference>
<keyword evidence="1" id="KW-0472">Membrane</keyword>
<keyword evidence="3" id="KW-1185">Reference proteome</keyword>
<dbReference type="AlphaFoldDB" id="A0A7G1Q7A7"/>
<dbReference type="Pfam" id="PF04307">
    <property type="entry name" value="YdjM"/>
    <property type="match status" value="1"/>
</dbReference>
<organism evidence="2 3">
    <name type="scientific">Candidatus Nitrosacidococcus tergens</name>
    <dbReference type="NCBI Taxonomy" id="553981"/>
    <lineage>
        <taxon>Bacteria</taxon>
        <taxon>Pseudomonadati</taxon>
        <taxon>Pseudomonadota</taxon>
        <taxon>Gammaproteobacteria</taxon>
        <taxon>Chromatiales</taxon>
        <taxon>Chromatiaceae</taxon>
        <taxon>Candidatus Nitrosacidococcus</taxon>
    </lineage>
</organism>
<dbReference type="EMBL" id="LR778175">
    <property type="protein sequence ID" value="CAB1274357.1"/>
    <property type="molecule type" value="Genomic_DNA"/>
</dbReference>
<proteinExistence type="predicted"/>
<dbReference type="RefSeq" id="WP_197744530.1">
    <property type="nucleotide sequence ID" value="NZ_LR778175.1"/>
</dbReference>
<feature type="transmembrane region" description="Helical" evidence="1">
    <location>
        <begin position="30"/>
        <end position="47"/>
    </location>
</feature>
<name>A0A7G1Q7A7_9GAMM</name>
<dbReference type="GO" id="GO:0016787">
    <property type="term" value="F:hydrolase activity"/>
    <property type="evidence" value="ECO:0007669"/>
    <property type="project" value="UniProtKB-KW"/>
</dbReference>
<gene>
    <name evidence="2" type="ORF">NSCAC_0128</name>
</gene>
<feature type="transmembrane region" description="Helical" evidence="1">
    <location>
        <begin position="182"/>
        <end position="206"/>
    </location>
</feature>
<feature type="transmembrane region" description="Helical" evidence="1">
    <location>
        <begin position="7"/>
        <end position="24"/>
    </location>
</feature>
<evidence type="ECO:0000313" key="2">
    <source>
        <dbReference type="EMBL" id="CAB1274357.1"/>
    </source>
</evidence>
<accession>A0A7G1Q7A7</accession>
<feature type="transmembrane region" description="Helical" evidence="1">
    <location>
        <begin position="142"/>
        <end position="161"/>
    </location>
</feature>
<feature type="transmembrane region" description="Helical" evidence="1">
    <location>
        <begin position="84"/>
        <end position="102"/>
    </location>
</feature>
<keyword evidence="2" id="KW-0378">Hydrolase</keyword>
<reference evidence="2 3" key="1">
    <citation type="submission" date="2020-03" db="EMBL/GenBank/DDBJ databases">
        <authorList>
            <person name="Picone N."/>
        </authorList>
    </citation>
    <scope>NUCLEOTIDE SEQUENCE [LARGE SCALE GENOMIC DNA]</scope>
    <source>
        <strain evidence="2">NSCAC1</strain>
    </source>
</reference>
<keyword evidence="1" id="KW-0812">Transmembrane</keyword>
<sequence>MANFNTHITGAMIVSGIGITALMVTRTFPISTLTAYFILGVIGGILPDIDSKSSIAIRWIFNTLGITMGFFGVLYGNIIYSLSLLELILVWVGIFILIRYGLASLFTRLTIHRGLIHSIPMGIAITLTFVITSRYILSISILEAWFSGTFLLLGFITHLLLDELYSVDLRGIRLKRSFGTALSLGSLQAPIKTLLLYLFTGTMIYYAPPIDSFLHFIQDDRLHQLLIKKLLPLKI</sequence>
<dbReference type="KEGG" id="ntg:NSCAC_0128"/>
<keyword evidence="1" id="KW-1133">Transmembrane helix</keyword>